<reference evidence="2 3" key="1">
    <citation type="journal article" date="2019" name="Front. Microbiol.">
        <title>Genomes of Neutrophilic Sulfur-Oxidizing Chemolithoautotrophs Representing 9 Proteobacterial Species From 8 Genera.</title>
        <authorList>
            <person name="Watanabe T."/>
            <person name="Kojima H."/>
            <person name="Umezawa K."/>
            <person name="Hori C."/>
            <person name="Takasuka T.E."/>
            <person name="Kato Y."/>
            <person name="Fukui M."/>
        </authorList>
    </citation>
    <scope>NUCLEOTIDE SEQUENCE [LARGE SCALE GENOMIC DNA]</scope>
    <source>
        <strain evidence="2 3">TTN</strain>
    </source>
</reference>
<accession>A0A401J9M4</accession>
<protein>
    <submittedName>
        <fullName evidence="2">Glycosyl transferase, family 2:Mitochondrial substrate carrier</fullName>
    </submittedName>
</protein>
<dbReference type="InterPro" id="IPR001173">
    <property type="entry name" value="Glyco_trans_2-like"/>
</dbReference>
<dbReference type="OrthoDB" id="9777873at2"/>
<dbReference type="GO" id="GO:0016758">
    <property type="term" value="F:hexosyltransferase activity"/>
    <property type="evidence" value="ECO:0007669"/>
    <property type="project" value="UniProtKB-ARBA"/>
</dbReference>
<evidence type="ECO:0000313" key="2">
    <source>
        <dbReference type="EMBL" id="GBL44280.1"/>
    </source>
</evidence>
<dbReference type="Gene3D" id="3.90.550.10">
    <property type="entry name" value="Spore Coat Polysaccharide Biosynthesis Protein SpsA, Chain A"/>
    <property type="match status" value="1"/>
</dbReference>
<keyword evidence="3" id="KW-1185">Reference proteome</keyword>
<keyword evidence="2" id="KW-0808">Transferase</keyword>
<dbReference type="Pfam" id="PF00535">
    <property type="entry name" value="Glycos_transf_2"/>
    <property type="match status" value="1"/>
</dbReference>
<sequence>MSDVVLSIAIPTFNRAAWLQLCLTQLLPQLAAVGNDVEVTVYDNASPDHTQEVVQSFIAQGFPLGYFRNAENIGSDRNIAQCFNLAKGHYVLILGDDDVLLDGALQKILALLGTGDYGAVFVNAYGYNFDFLKEQPTQFFAGKKVYRDANEFIKKCFVRATFISFLIINKSSCKDLDANKFVGTSLVQTYLFYEAAFSRPECVYVNEYLLAAKRIERKDYDVIGILCGQYNRVLEAFLDRGLSPVTVSAINRKLLWLFLPFHLQLLRASDTPENRVAEVYAELHGRYYREPLFWLCCMPILKFPARLARLWGYGWIILGRLINGEVGRLWVALRGKISRNGAGT</sequence>
<gene>
    <name evidence="2" type="ORF">SFMTTN_0075</name>
</gene>
<feature type="domain" description="Glycosyltransferase 2-like" evidence="1">
    <location>
        <begin position="7"/>
        <end position="159"/>
    </location>
</feature>
<comment type="caution">
    <text evidence="2">The sequence shown here is derived from an EMBL/GenBank/DDBJ whole genome shotgun (WGS) entry which is preliminary data.</text>
</comment>
<dbReference type="CDD" id="cd00761">
    <property type="entry name" value="Glyco_tranf_GTA_type"/>
    <property type="match status" value="1"/>
</dbReference>
<dbReference type="PANTHER" id="PTHR22916:SF3">
    <property type="entry name" value="UDP-GLCNAC:BETAGAL BETA-1,3-N-ACETYLGLUCOSAMINYLTRANSFERASE-LIKE PROTEIN 1"/>
    <property type="match status" value="1"/>
</dbReference>
<proteinExistence type="predicted"/>
<name>A0A401J9M4_9PROT</name>
<dbReference type="Proteomes" id="UP000286806">
    <property type="component" value="Unassembled WGS sequence"/>
</dbReference>
<dbReference type="PANTHER" id="PTHR22916">
    <property type="entry name" value="GLYCOSYLTRANSFERASE"/>
    <property type="match status" value="1"/>
</dbReference>
<evidence type="ECO:0000259" key="1">
    <source>
        <dbReference type="Pfam" id="PF00535"/>
    </source>
</evidence>
<dbReference type="RefSeq" id="WP_124703129.1">
    <property type="nucleotide sequence ID" value="NZ_BGOW01000001.1"/>
</dbReference>
<evidence type="ECO:0000313" key="3">
    <source>
        <dbReference type="Proteomes" id="UP000286806"/>
    </source>
</evidence>
<dbReference type="InterPro" id="IPR029044">
    <property type="entry name" value="Nucleotide-diphossugar_trans"/>
</dbReference>
<dbReference type="SUPFAM" id="SSF53448">
    <property type="entry name" value="Nucleotide-diphospho-sugar transferases"/>
    <property type="match status" value="1"/>
</dbReference>
<organism evidence="2 3">
    <name type="scientific">Sulfuriferula multivorans</name>
    <dbReference type="NCBI Taxonomy" id="1559896"/>
    <lineage>
        <taxon>Bacteria</taxon>
        <taxon>Pseudomonadati</taxon>
        <taxon>Pseudomonadota</taxon>
        <taxon>Betaproteobacteria</taxon>
        <taxon>Nitrosomonadales</taxon>
        <taxon>Sulfuricellaceae</taxon>
        <taxon>Sulfuriferula</taxon>
    </lineage>
</organism>
<dbReference type="AlphaFoldDB" id="A0A401J9M4"/>
<dbReference type="EMBL" id="BGOW01000001">
    <property type="protein sequence ID" value="GBL44280.1"/>
    <property type="molecule type" value="Genomic_DNA"/>
</dbReference>